<dbReference type="InterPro" id="IPR016039">
    <property type="entry name" value="Thiolase-like"/>
</dbReference>
<dbReference type="OrthoDB" id="329835at2759"/>
<feature type="domain" description="PKS/mFAS DH" evidence="9">
    <location>
        <begin position="936"/>
        <end position="1235"/>
    </location>
</feature>
<dbReference type="InterPro" id="IPR014043">
    <property type="entry name" value="Acyl_transferase_dom"/>
</dbReference>
<dbReference type="Pfam" id="PF21089">
    <property type="entry name" value="PKS_DH_N"/>
    <property type="match status" value="1"/>
</dbReference>
<evidence type="ECO:0000256" key="3">
    <source>
        <dbReference type="ARBA" id="ARBA00022603"/>
    </source>
</evidence>
<dbReference type="SMART" id="SM00826">
    <property type="entry name" value="PKS_DH"/>
    <property type="match status" value="1"/>
</dbReference>
<dbReference type="GO" id="GO:0032259">
    <property type="term" value="P:methylation"/>
    <property type="evidence" value="ECO:0007669"/>
    <property type="project" value="UniProtKB-KW"/>
</dbReference>
<evidence type="ECO:0000259" key="7">
    <source>
        <dbReference type="PROSITE" id="PS50075"/>
    </source>
</evidence>
<dbReference type="PROSITE" id="PS50075">
    <property type="entry name" value="CARRIER"/>
    <property type="match status" value="1"/>
</dbReference>
<dbReference type="CDD" id="cd00833">
    <property type="entry name" value="PKS"/>
    <property type="match status" value="1"/>
</dbReference>
<dbReference type="GO" id="GO:0044550">
    <property type="term" value="P:secondary metabolite biosynthetic process"/>
    <property type="evidence" value="ECO:0007669"/>
    <property type="project" value="TreeGrafter"/>
</dbReference>
<evidence type="ECO:0000313" key="10">
    <source>
        <dbReference type="EMBL" id="KAJ5175567.1"/>
    </source>
</evidence>
<dbReference type="Gene3D" id="3.40.50.150">
    <property type="entry name" value="Vaccinia Virus protein VP39"/>
    <property type="match status" value="1"/>
</dbReference>
<dbReference type="InterPro" id="IPR020841">
    <property type="entry name" value="PKS_Beta-ketoAc_synthase_dom"/>
</dbReference>
<dbReference type="SUPFAM" id="SSF50129">
    <property type="entry name" value="GroES-like"/>
    <property type="match status" value="1"/>
</dbReference>
<dbReference type="Pfam" id="PF08659">
    <property type="entry name" value="KR"/>
    <property type="match status" value="1"/>
</dbReference>
<dbReference type="PROSITE" id="PS52019">
    <property type="entry name" value="PKS_MFAS_DH"/>
    <property type="match status" value="1"/>
</dbReference>
<dbReference type="EMBL" id="JAPQKN010000001">
    <property type="protein sequence ID" value="KAJ5175567.1"/>
    <property type="molecule type" value="Genomic_DNA"/>
</dbReference>
<feature type="region of interest" description="C-terminal hotdog fold" evidence="6">
    <location>
        <begin position="1075"/>
        <end position="1235"/>
    </location>
</feature>
<reference evidence="10" key="1">
    <citation type="submission" date="2022-11" db="EMBL/GenBank/DDBJ databases">
        <authorList>
            <person name="Petersen C."/>
        </authorList>
    </citation>
    <scope>NUCLEOTIDE SEQUENCE</scope>
    <source>
        <strain evidence="10">IBT 26290</strain>
    </source>
</reference>
<reference evidence="10" key="2">
    <citation type="journal article" date="2023" name="IMA Fungus">
        <title>Comparative genomic study of the Penicillium genus elucidates a diverse pangenome and 15 lateral gene transfer events.</title>
        <authorList>
            <person name="Petersen C."/>
            <person name="Sorensen T."/>
            <person name="Nielsen M.R."/>
            <person name="Sondergaard T.E."/>
            <person name="Sorensen J.L."/>
            <person name="Fitzpatrick D.A."/>
            <person name="Frisvad J.C."/>
            <person name="Nielsen K.L."/>
        </authorList>
    </citation>
    <scope>NUCLEOTIDE SEQUENCE</scope>
    <source>
        <strain evidence="10">IBT 26290</strain>
    </source>
</reference>
<dbReference type="PANTHER" id="PTHR43775:SF49">
    <property type="entry name" value="SYNTHASE, PUTATIVE (JCVI)-RELATED"/>
    <property type="match status" value="1"/>
</dbReference>
<dbReference type="Gene3D" id="3.40.366.10">
    <property type="entry name" value="Malonyl-Coenzyme A Acyl Carrier Protein, domain 2"/>
    <property type="match status" value="1"/>
</dbReference>
<dbReference type="InterPro" id="IPR009081">
    <property type="entry name" value="PP-bd_ACP"/>
</dbReference>
<dbReference type="InterPro" id="IPR001227">
    <property type="entry name" value="Ac_transferase_dom_sf"/>
</dbReference>
<dbReference type="InterPro" id="IPR032821">
    <property type="entry name" value="PKS_assoc"/>
</dbReference>
<feature type="active site" description="Proton donor; for dehydratase activity" evidence="6">
    <location>
        <position position="1136"/>
    </location>
</feature>
<dbReference type="GO" id="GO:0016491">
    <property type="term" value="F:oxidoreductase activity"/>
    <property type="evidence" value="ECO:0007669"/>
    <property type="project" value="InterPro"/>
</dbReference>
<sequence length="2491" mass="273256">MKDEAGIAHQQAGSLDQTGALKPEVVSTSICKSCPSDPNGHRQGEVCPPVAIVGMALRLPGGVNSPDQLWDFLIEKRNGVCEVPETRYTVDSFYSPTRNHCVKTRQGYYLNEDPACFDAGFFDINGYEAGRLDPQQRQLMEVVWECLESAGETNWRGKRIGCYVGVYGEDWLDLNSKDPQDTDRYHIIATGQFALANRLSFDEEVLIRVEYSMTLQTGCSASLVGLHEATQALYSGDCSSAIVAGTNLIFTPIMTQTMSDNTVMSPTGTCRTFDEKADGYGRGEAINALYIKRLDHAIRDGDPIRAVIRATSTNCDGRTPSITTPGSHSQEALVRWAYEKAGIRDISQTGFFECHGTGTIAGDTAEVSVVAKLFEGKGVTIGAVKPSVGHGEGASGISSVIKAVLALEHKTIPPNVFFDTPNPRIPFKEGKLHVPVESEPWPVGRSERVSVNCFGVGGANAHTILDSVASFCGEAPQIPNGECHKARLLVTSARSAAALQKRTQDLEVYLGRYPEKLHDLAYTLGVRREHLSHRAFAIVKPDMTMQQSSLSFHTGRNKSPALTLVFTGQGAQWAGMGRNLIAEFSEIKGTIQSLDQALKELPDGPNWSIEDELTKIGKSSRVGEAEFSQPLCTALQIAIVDLLYSWGLKPCSVVGHSSGEIAAAYAAGALTSRSAVIISYYRGKLAKSQEGKGAMAAVGLGPGDVSSFLEDGVVIACENSPQSVTLSGDAEKVEKVLGKIKASDPDILCRKLRVSTAYHSHHMRALGAEYEAHIERFVQTTGEAMVPLFSSVMNAKITTPAELSASYWRQNLESSVRFCTAVQNVLKEPEGKVFLEVGPHSALSGPLRQIFQGAALKADPVYIPTLIRNDEDSRGQMLFAAGSAHVHGVPVRLETINNGKGKPLTNLPCYPWDHSTRYWHDSRVTREWRYRKNPHHELLGSRVMESSDIEPAWRNLLRLEDVPWLVDHALQGNVIFPGMGYVAMAGEAIRQLEPEVEDYSIKNMVIKSPLLLKDSQTFEILTTLKPVPITDIVDGEWYSFSIMSCDETGWTKHCQGQVKAGPSQVPKGQEIPKYSRVLDPKACYKYVARLGFHYGPHFQRFEDITVDPRDRRASATVLNVESPPPSRYTLHPATMDHVLQLFPVAFAQGLARKFQIVVPAAIGHLYVGGSAAKVGIQTSISEGTMGFYSGHATMMAGEKLVMSLTDVHGFPVDGQDYTEGCAIPALSQIRWASDIDLTSPDALFPSLTVSSSDQEGIRDAEWLGALYLLETASSLAEESSETLSLSRWKSWVTTQASIHSLRNDSIHQKASEWANLRSESRQLLIKAISSKYDKCEEDHDFQVLSGCMRYVFQNCREIVASETLPEETQDYLQKFNLLLQSKLKWTALLTALGHSNPAMRILEIGCGSLAATKLILDQLKTPEGVRLYSRYIFTRPSDKAITAAQERIREDIEFKELHITQDPAEQGFDLKSFDLIIAYNTLPSTSELDVSLRNIGHLLAPNGRLLIHQLNHESLVTSYLANLMPDDWTGPEGSFNRQLLSAREYDACLRNAGFTGNDAVCGSSDASTGFEGLTLLSSIRATPDSNETVTLVVTETPGPWAQQVAAQLSDQGYSINWTTLKEEMPVNEWIVCLLDLDGPYLHELSEPDFVTLQIFLTNLADCHRVLWVTRLSGVTCEDPRFGLVFGLARTLRQEQMLDISIFETDAFDEHATDAVCRVLRKLMISRKDALPDPEYEFSSSRGEVLVGRCHWGLSNENKILQSQDETARQLGVGSFGLIETLEWVPYATRELPPSNVEVEMHYVGLNFRDILVGMGLFGDPEEFGVEGSGIVTRVAADVTDLKQGDRVAILGEGLFRTRAVIHARKCIKLPDELSLEDSATMPSAYVTSAYCLGHLSRLTKGDSVLIHSACGGVGLAAIRVCQVLGAEIFATVGTEEKVEYLVSTIRIPRNRIFSSRNADFQIDIMRETNGRGGNYSMPPGACVAPFGKMIELGKRDFLSNGSLSMLPFIKNRAYFGFDLVHVGRENPEINLEMITQFSSWYDEGRLTPIRPVRVYEAREVADAFRYMQQGVHMGKILIRIPRDSAEFPPSTKQHAEALKPNSSYLLVGGLGGVGRSISTWMVERGARSLVFLSRSAGQSEEDQRFIRELEDQDCNVVCVCGSVTEPQDVEKAIAQSPLPLRGVLHMSGVLQDGAFTEMTYSQWTSCLAAKVTGTWNLHNSTRDAELDFFVLFSSISATAGNPGQANYAAANSFLDSFNQYRRGLGLPCGVINLGPVEDVGMLSRDQPLLERMRSAGVRLVSEKELVEGLQTAIQQAQEPHSMKVNMPTSSSCIVGLGTTRPLSDSDVRCPWGSDRRFSIFANIDSTGTASSDAGADELKVLLRKVEQDPVILDDPESERVICRELAKKINKHKAGAEDMDEEEMANIVIDSLMAIEIRSWARRNMGLEISLVEIGKAGTVGGLAAAAIEHLKVKHGVKTGEAPAENGAVGG</sequence>
<dbReference type="GO" id="GO:0004312">
    <property type="term" value="F:fatty acid synthase activity"/>
    <property type="evidence" value="ECO:0007669"/>
    <property type="project" value="TreeGrafter"/>
</dbReference>
<dbReference type="SMART" id="SM00822">
    <property type="entry name" value="PKS_KR"/>
    <property type="match status" value="1"/>
</dbReference>
<dbReference type="InterPro" id="IPR050091">
    <property type="entry name" value="PKS_NRPS_Biosynth_Enz"/>
</dbReference>
<dbReference type="InterPro" id="IPR029063">
    <property type="entry name" value="SAM-dependent_MTases_sf"/>
</dbReference>
<evidence type="ECO:0000259" key="8">
    <source>
        <dbReference type="PROSITE" id="PS52004"/>
    </source>
</evidence>
<keyword evidence="5" id="KW-0511">Multifunctional enzyme</keyword>
<dbReference type="InterPro" id="IPR016035">
    <property type="entry name" value="Acyl_Trfase/lysoPLipase"/>
</dbReference>
<keyword evidence="11" id="KW-1185">Reference proteome</keyword>
<dbReference type="Pfam" id="PF00109">
    <property type="entry name" value="ketoacyl-synt"/>
    <property type="match status" value="1"/>
</dbReference>
<dbReference type="Gene3D" id="3.90.180.10">
    <property type="entry name" value="Medium-chain alcohol dehydrogenases, catalytic domain"/>
    <property type="match status" value="1"/>
</dbReference>
<dbReference type="Gene3D" id="3.30.70.3290">
    <property type="match status" value="1"/>
</dbReference>
<dbReference type="InterPro" id="IPR011032">
    <property type="entry name" value="GroES-like_sf"/>
</dbReference>
<dbReference type="InterPro" id="IPR049552">
    <property type="entry name" value="PKS_DH_N"/>
</dbReference>
<evidence type="ECO:0000313" key="11">
    <source>
        <dbReference type="Proteomes" id="UP001149163"/>
    </source>
</evidence>
<dbReference type="InterPro" id="IPR036291">
    <property type="entry name" value="NAD(P)-bd_dom_sf"/>
</dbReference>
<feature type="active site" description="Proton acceptor; for dehydratase activity" evidence="6">
    <location>
        <position position="968"/>
    </location>
</feature>
<dbReference type="GO" id="GO:1901336">
    <property type="term" value="P:lactone biosynthetic process"/>
    <property type="evidence" value="ECO:0007669"/>
    <property type="project" value="UniProtKB-ARBA"/>
</dbReference>
<evidence type="ECO:0000256" key="6">
    <source>
        <dbReference type="PROSITE-ProRule" id="PRU01363"/>
    </source>
</evidence>
<dbReference type="SUPFAM" id="SSF55048">
    <property type="entry name" value="Probable ACP-binding domain of malonyl-CoA ACP transacylase"/>
    <property type="match status" value="1"/>
</dbReference>
<dbReference type="Pfam" id="PF02801">
    <property type="entry name" value="Ketoacyl-synt_C"/>
    <property type="match status" value="1"/>
</dbReference>
<evidence type="ECO:0000256" key="1">
    <source>
        <dbReference type="ARBA" id="ARBA00022450"/>
    </source>
</evidence>
<dbReference type="Gene3D" id="3.40.47.10">
    <property type="match status" value="1"/>
</dbReference>
<dbReference type="SUPFAM" id="SSF51735">
    <property type="entry name" value="NAD(P)-binding Rossmann-fold domains"/>
    <property type="match status" value="2"/>
</dbReference>
<dbReference type="InterPro" id="IPR049551">
    <property type="entry name" value="PKS_DH_C"/>
</dbReference>
<dbReference type="Pfam" id="PF14765">
    <property type="entry name" value="PS-DH"/>
    <property type="match status" value="1"/>
</dbReference>
<dbReference type="SUPFAM" id="SSF53335">
    <property type="entry name" value="S-adenosyl-L-methionine-dependent methyltransferases"/>
    <property type="match status" value="1"/>
</dbReference>
<dbReference type="Gene3D" id="3.40.50.720">
    <property type="entry name" value="NAD(P)-binding Rossmann-like Domain"/>
    <property type="match status" value="2"/>
</dbReference>
<dbReference type="InterPro" id="IPR016036">
    <property type="entry name" value="Malonyl_transacylase_ACP-bd"/>
</dbReference>
<dbReference type="InterPro" id="IPR014030">
    <property type="entry name" value="Ketoacyl_synth_N"/>
</dbReference>
<dbReference type="InterPro" id="IPR020843">
    <property type="entry name" value="ER"/>
</dbReference>
<dbReference type="InterPro" id="IPR042104">
    <property type="entry name" value="PKS_dehydratase_sf"/>
</dbReference>
<dbReference type="SMART" id="SM00829">
    <property type="entry name" value="PKS_ER"/>
    <property type="match status" value="1"/>
</dbReference>
<dbReference type="InterPro" id="IPR013968">
    <property type="entry name" value="PKS_KR"/>
</dbReference>
<dbReference type="GO" id="GO:0006633">
    <property type="term" value="P:fatty acid biosynthetic process"/>
    <property type="evidence" value="ECO:0007669"/>
    <property type="project" value="TreeGrafter"/>
</dbReference>
<dbReference type="InterPro" id="IPR036736">
    <property type="entry name" value="ACP-like_sf"/>
</dbReference>
<dbReference type="InterPro" id="IPR013154">
    <property type="entry name" value="ADH-like_N"/>
</dbReference>
<dbReference type="Gene3D" id="3.10.129.110">
    <property type="entry name" value="Polyketide synthase dehydratase"/>
    <property type="match status" value="1"/>
</dbReference>
<dbReference type="Pfam" id="PF08240">
    <property type="entry name" value="ADH_N"/>
    <property type="match status" value="1"/>
</dbReference>
<name>A0A9W9IFM0_9EURO</name>
<dbReference type="InterPro" id="IPR020807">
    <property type="entry name" value="PKS_DH"/>
</dbReference>
<feature type="domain" description="Ketosynthase family 3 (KS3)" evidence="8">
    <location>
        <begin position="47"/>
        <end position="467"/>
    </location>
</feature>
<dbReference type="PROSITE" id="PS52004">
    <property type="entry name" value="KS3_2"/>
    <property type="match status" value="1"/>
</dbReference>
<dbReference type="SUPFAM" id="SSF53901">
    <property type="entry name" value="Thiolase-like"/>
    <property type="match status" value="1"/>
</dbReference>
<dbReference type="InterPro" id="IPR013217">
    <property type="entry name" value="Methyltransf_12"/>
</dbReference>
<dbReference type="CDD" id="cd05195">
    <property type="entry name" value="enoyl_red"/>
    <property type="match status" value="1"/>
</dbReference>
<protein>
    <submittedName>
        <fullName evidence="10">Fum1p-like protein</fullName>
    </submittedName>
</protein>
<comment type="caution">
    <text evidence="10">The sequence shown here is derived from an EMBL/GenBank/DDBJ whole genome shotgun (WGS) entry which is preliminary data.</text>
</comment>
<keyword evidence="4" id="KW-0808">Transferase</keyword>
<dbReference type="Pfam" id="PF08242">
    <property type="entry name" value="Methyltransf_12"/>
    <property type="match status" value="1"/>
</dbReference>
<dbReference type="GeneID" id="81422745"/>
<dbReference type="SMART" id="SM00827">
    <property type="entry name" value="PKS_AT"/>
    <property type="match status" value="1"/>
</dbReference>
<feature type="domain" description="Carrier" evidence="7">
    <location>
        <begin position="2396"/>
        <end position="2471"/>
    </location>
</feature>
<feature type="region of interest" description="N-terminal hotdog fold" evidence="6">
    <location>
        <begin position="936"/>
        <end position="1065"/>
    </location>
</feature>
<keyword evidence="2" id="KW-0597">Phosphoprotein</keyword>
<proteinExistence type="predicted"/>
<keyword evidence="1" id="KW-0596">Phosphopantetheine</keyword>
<dbReference type="InterPro" id="IPR049900">
    <property type="entry name" value="PKS_mFAS_DH"/>
</dbReference>
<dbReference type="SMART" id="SM00825">
    <property type="entry name" value="PKS_KS"/>
    <property type="match status" value="1"/>
</dbReference>
<gene>
    <name evidence="10" type="ORF">N7482_001444</name>
</gene>
<dbReference type="Proteomes" id="UP001149163">
    <property type="component" value="Unassembled WGS sequence"/>
</dbReference>
<dbReference type="InterPro" id="IPR057326">
    <property type="entry name" value="KR_dom"/>
</dbReference>
<dbReference type="GO" id="GO:0008168">
    <property type="term" value="F:methyltransferase activity"/>
    <property type="evidence" value="ECO:0007669"/>
    <property type="project" value="UniProtKB-KW"/>
</dbReference>
<accession>A0A9W9IFM0</accession>
<dbReference type="CDD" id="cd02440">
    <property type="entry name" value="AdoMet_MTases"/>
    <property type="match status" value="1"/>
</dbReference>
<dbReference type="SUPFAM" id="SSF47336">
    <property type="entry name" value="ACP-like"/>
    <property type="match status" value="1"/>
</dbReference>
<evidence type="ECO:0000259" key="9">
    <source>
        <dbReference type="PROSITE" id="PS52019"/>
    </source>
</evidence>
<organism evidence="10 11">
    <name type="scientific">Penicillium canariense</name>
    <dbReference type="NCBI Taxonomy" id="189055"/>
    <lineage>
        <taxon>Eukaryota</taxon>
        <taxon>Fungi</taxon>
        <taxon>Dikarya</taxon>
        <taxon>Ascomycota</taxon>
        <taxon>Pezizomycotina</taxon>
        <taxon>Eurotiomycetes</taxon>
        <taxon>Eurotiomycetidae</taxon>
        <taxon>Eurotiales</taxon>
        <taxon>Aspergillaceae</taxon>
        <taxon>Penicillium</taxon>
    </lineage>
</organism>
<dbReference type="Pfam" id="PF00698">
    <property type="entry name" value="Acyl_transf_1"/>
    <property type="match status" value="1"/>
</dbReference>
<dbReference type="SUPFAM" id="SSF52151">
    <property type="entry name" value="FabD/lysophospholipase-like"/>
    <property type="match status" value="1"/>
</dbReference>
<dbReference type="InterPro" id="IPR014031">
    <property type="entry name" value="Ketoacyl_synth_C"/>
</dbReference>
<dbReference type="RefSeq" id="XP_056547175.1">
    <property type="nucleotide sequence ID" value="XM_056683569.1"/>
</dbReference>
<keyword evidence="3" id="KW-0489">Methyltransferase</keyword>
<dbReference type="Pfam" id="PF13602">
    <property type="entry name" value="ADH_zinc_N_2"/>
    <property type="match status" value="1"/>
</dbReference>
<evidence type="ECO:0000256" key="2">
    <source>
        <dbReference type="ARBA" id="ARBA00022553"/>
    </source>
</evidence>
<dbReference type="PANTHER" id="PTHR43775">
    <property type="entry name" value="FATTY ACID SYNTHASE"/>
    <property type="match status" value="1"/>
</dbReference>
<evidence type="ECO:0000256" key="4">
    <source>
        <dbReference type="ARBA" id="ARBA00022679"/>
    </source>
</evidence>
<dbReference type="Pfam" id="PF16197">
    <property type="entry name" value="KAsynt_C_assoc"/>
    <property type="match status" value="1"/>
</dbReference>
<evidence type="ECO:0000256" key="5">
    <source>
        <dbReference type="ARBA" id="ARBA00023268"/>
    </source>
</evidence>